<dbReference type="Pfam" id="PF13343">
    <property type="entry name" value="SBP_bac_6"/>
    <property type="match status" value="1"/>
</dbReference>
<reference evidence="3" key="1">
    <citation type="submission" date="2024-06" db="EMBL/GenBank/DDBJ databases">
        <authorList>
            <person name="Li T."/>
            <person name="Gao R."/>
        </authorList>
    </citation>
    <scope>NUCLEOTIDE SEQUENCE</scope>
    <source>
        <strain evidence="3">ZPR3</strain>
        <plasmid evidence="3">unnamed1</plasmid>
    </source>
</reference>
<dbReference type="PANTHER" id="PTHR30006">
    <property type="entry name" value="THIAMINE-BINDING PERIPLASMIC PROTEIN-RELATED"/>
    <property type="match status" value="1"/>
</dbReference>
<dbReference type="EMBL" id="CP157961">
    <property type="protein sequence ID" value="XBT94978.1"/>
    <property type="molecule type" value="Genomic_DNA"/>
</dbReference>
<dbReference type="AlphaFoldDB" id="A0AAU7RXY6"/>
<keyword evidence="3" id="KW-0614">Plasmid</keyword>
<protein>
    <submittedName>
        <fullName evidence="3">Extracellular solute-binding protein</fullName>
    </submittedName>
</protein>
<name>A0AAU7RXY6_9HYPH</name>
<organism evidence="3">
    <name type="scientific">Rhizobium sp. ZPR3</name>
    <dbReference type="NCBI Taxonomy" id="3158967"/>
    <lineage>
        <taxon>Bacteria</taxon>
        <taxon>Pseudomonadati</taxon>
        <taxon>Pseudomonadota</taxon>
        <taxon>Alphaproteobacteria</taxon>
        <taxon>Hyphomicrobiales</taxon>
        <taxon>Rhizobiaceae</taxon>
        <taxon>Rhizobium/Agrobacterium group</taxon>
        <taxon>Rhizobium</taxon>
    </lineage>
</organism>
<sequence length="333" mass="35196">MKKLSFVSAILLGAATAFGSAHAADHLVVYSALDTVDTATKAFTAKTGIPVDLVRLSTGELLGKVAAEGNNPKFDILWVEGSAVMHRLAEQGILKPEPGLADKVDYTTLGRRLVPTNQAYFPITVSTTAIAVNTKKIGSAKPPRSWSDLVGFSGSVAAKDPNLSGPAFQWLAGYFATKGVDAGKQELSSILTNRKLSGIPSGGAVNKSLITGDASVAIQQDTSIYALVDKKEPISVVYPTEGVVAIPSSAGIARTTTHEEDAKAFVQFLLTKDGNAAMEQTEGGDAFFAPLIQGVKAKGARIDNTATWQVLDDKAAAANETEWKQWFRDQFVP</sequence>
<keyword evidence="1 2" id="KW-0732">Signal</keyword>
<dbReference type="SUPFAM" id="SSF53850">
    <property type="entry name" value="Periplasmic binding protein-like II"/>
    <property type="match status" value="1"/>
</dbReference>
<feature type="chain" id="PRO_5043627473" evidence="2">
    <location>
        <begin position="24"/>
        <end position="333"/>
    </location>
</feature>
<evidence type="ECO:0000256" key="1">
    <source>
        <dbReference type="ARBA" id="ARBA00022729"/>
    </source>
</evidence>
<geneLocation type="plasmid" evidence="3">
    <name>unnamed1</name>
</geneLocation>
<accession>A0AAU7RXY6</accession>
<feature type="signal peptide" evidence="2">
    <location>
        <begin position="1"/>
        <end position="23"/>
    </location>
</feature>
<dbReference type="Gene3D" id="3.40.190.10">
    <property type="entry name" value="Periplasmic binding protein-like II"/>
    <property type="match status" value="2"/>
</dbReference>
<dbReference type="RefSeq" id="WP_174182147.1">
    <property type="nucleotide sequence ID" value="NZ_CP157961.1"/>
</dbReference>
<proteinExistence type="predicted"/>
<evidence type="ECO:0000256" key="2">
    <source>
        <dbReference type="SAM" id="SignalP"/>
    </source>
</evidence>
<evidence type="ECO:0000313" key="3">
    <source>
        <dbReference type="EMBL" id="XBT94978.1"/>
    </source>
</evidence>
<gene>
    <name evidence="3" type="ORF">ABM479_23750</name>
</gene>